<protein>
    <recommendedName>
        <fullName evidence="1">Transcription elongation factor GreA/GreB C-terminal domain-containing protein</fullName>
    </recommendedName>
</protein>
<evidence type="ECO:0000313" key="3">
    <source>
        <dbReference type="Proteomes" id="UP000077134"/>
    </source>
</evidence>
<dbReference type="GO" id="GO:0032784">
    <property type="term" value="P:regulation of DNA-templated transcription elongation"/>
    <property type="evidence" value="ECO:0007669"/>
    <property type="project" value="InterPro"/>
</dbReference>
<dbReference type="STRING" id="1763538.LPB68_06715"/>
<dbReference type="PANTHER" id="PTHR30437">
    <property type="entry name" value="TRANSCRIPTION ELONGATION FACTOR GREA"/>
    <property type="match status" value="1"/>
</dbReference>
<reference evidence="2 3" key="1">
    <citation type="submission" date="2016-02" db="EMBL/GenBank/DDBJ databases">
        <title>Paenibacillus sp. LPB0068, isolated from Crassostrea gigas.</title>
        <authorList>
            <person name="Shin S.-K."/>
            <person name="Yi H."/>
        </authorList>
    </citation>
    <scope>NUCLEOTIDE SEQUENCE [LARGE SCALE GENOMIC DNA]</scope>
    <source>
        <strain evidence="2 3">LPB0068</strain>
    </source>
</reference>
<dbReference type="Proteomes" id="UP000077134">
    <property type="component" value="Unassembled WGS sequence"/>
</dbReference>
<comment type="caution">
    <text evidence="2">The sequence shown here is derived from an EMBL/GenBank/DDBJ whole genome shotgun (WGS) entry which is preliminary data.</text>
</comment>
<dbReference type="InterPro" id="IPR023459">
    <property type="entry name" value="Tscrpt_elong_fac_GreA/B_fam"/>
</dbReference>
<dbReference type="InterPro" id="IPR036953">
    <property type="entry name" value="GreA/GreB_C_sf"/>
</dbReference>
<dbReference type="GO" id="GO:0003677">
    <property type="term" value="F:DNA binding"/>
    <property type="evidence" value="ECO:0007669"/>
    <property type="project" value="InterPro"/>
</dbReference>
<evidence type="ECO:0000313" key="2">
    <source>
        <dbReference type="EMBL" id="OAB75429.1"/>
    </source>
</evidence>
<keyword evidence="3" id="KW-1185">Reference proteome</keyword>
<gene>
    <name evidence="2" type="ORF">PNBC_08680</name>
</gene>
<dbReference type="OrthoDB" id="2898253at2"/>
<organism evidence="2 3">
    <name type="scientific">Paenibacillus crassostreae</name>
    <dbReference type="NCBI Taxonomy" id="1763538"/>
    <lineage>
        <taxon>Bacteria</taxon>
        <taxon>Bacillati</taxon>
        <taxon>Bacillota</taxon>
        <taxon>Bacilli</taxon>
        <taxon>Bacillales</taxon>
        <taxon>Paenibacillaceae</taxon>
        <taxon>Paenibacillus</taxon>
    </lineage>
</organism>
<dbReference type="GO" id="GO:0006354">
    <property type="term" value="P:DNA-templated transcription elongation"/>
    <property type="evidence" value="ECO:0007669"/>
    <property type="project" value="TreeGrafter"/>
</dbReference>
<dbReference type="PANTHER" id="PTHR30437:SF4">
    <property type="entry name" value="TRANSCRIPTION ELONGATION FACTOR GREA"/>
    <property type="match status" value="1"/>
</dbReference>
<dbReference type="EMBL" id="LSFN01000010">
    <property type="protein sequence ID" value="OAB75429.1"/>
    <property type="molecule type" value="Genomic_DNA"/>
</dbReference>
<dbReference type="SUPFAM" id="SSF54534">
    <property type="entry name" value="FKBP-like"/>
    <property type="match status" value="1"/>
</dbReference>
<dbReference type="KEGG" id="pcx:LPB68_06715"/>
<dbReference type="GO" id="GO:0070063">
    <property type="term" value="F:RNA polymerase binding"/>
    <property type="evidence" value="ECO:0007669"/>
    <property type="project" value="InterPro"/>
</dbReference>
<dbReference type="InterPro" id="IPR001437">
    <property type="entry name" value="Tscrpt_elong_fac_GreA/B_C"/>
</dbReference>
<sequence>MNHSLITKISNTQLINQLVFFDEEKKFFLMQYIPEDAKEKKRVDEVLIIYTDLVEKIISENNEDSFNSMVLIGSQVTLQYTDDGFEEMYTIVFPHRADPSKNWISFLSPMGLQLLMTRINESYEFKVPSGHIGVRIQGIKYMNCGDIDK</sequence>
<dbReference type="AlphaFoldDB" id="A0A167EDK4"/>
<name>A0A167EDK4_9BACL</name>
<evidence type="ECO:0000259" key="1">
    <source>
        <dbReference type="Pfam" id="PF01272"/>
    </source>
</evidence>
<dbReference type="Pfam" id="PF01272">
    <property type="entry name" value="GreA_GreB"/>
    <property type="match status" value="1"/>
</dbReference>
<accession>A0A167EDK4</accession>
<dbReference type="RefSeq" id="WP_068657201.1">
    <property type="nucleotide sequence ID" value="NZ_CP017770.1"/>
</dbReference>
<dbReference type="Gene3D" id="3.10.50.30">
    <property type="entry name" value="Transcription elongation factor, GreA/GreB, C-terminal domain"/>
    <property type="match status" value="1"/>
</dbReference>
<proteinExistence type="predicted"/>
<feature type="domain" description="Transcription elongation factor GreA/GreB C-terminal" evidence="1">
    <location>
        <begin position="68"/>
        <end position="141"/>
    </location>
</feature>